<evidence type="ECO:0000256" key="8">
    <source>
        <dbReference type="ARBA" id="ARBA00022989"/>
    </source>
</evidence>
<dbReference type="AlphaFoldDB" id="A0AAN7LMC6"/>
<comment type="caution">
    <text evidence="13">The sequence shown here is derived from an EMBL/GenBank/DDBJ whole genome shotgun (WGS) entry which is preliminary data.</text>
</comment>
<feature type="transmembrane region" description="Helical" evidence="11">
    <location>
        <begin position="30"/>
        <end position="54"/>
    </location>
</feature>
<protein>
    <recommendedName>
        <fullName evidence="12">Cytochrome b561 domain-containing protein</fullName>
    </recommendedName>
</protein>
<keyword evidence="7" id="KW-0249">Electron transport</keyword>
<evidence type="ECO:0000313" key="13">
    <source>
        <dbReference type="EMBL" id="KAK4788951.1"/>
    </source>
</evidence>
<dbReference type="SMART" id="SM00665">
    <property type="entry name" value="B561"/>
    <property type="match status" value="1"/>
</dbReference>
<dbReference type="Proteomes" id="UP001346149">
    <property type="component" value="Unassembled WGS sequence"/>
</dbReference>
<dbReference type="GO" id="GO:0046872">
    <property type="term" value="F:metal ion binding"/>
    <property type="evidence" value="ECO:0007669"/>
    <property type="project" value="UniProtKB-KW"/>
</dbReference>
<keyword evidence="5 11" id="KW-0812">Transmembrane</keyword>
<evidence type="ECO:0000256" key="9">
    <source>
        <dbReference type="ARBA" id="ARBA00023004"/>
    </source>
</evidence>
<dbReference type="CDD" id="cd08760">
    <property type="entry name" value="Cyt_b561_FRRS1_like"/>
    <property type="match status" value="1"/>
</dbReference>
<dbReference type="Pfam" id="PF03188">
    <property type="entry name" value="Cytochrom_B561"/>
    <property type="match status" value="1"/>
</dbReference>
<dbReference type="PROSITE" id="PS50939">
    <property type="entry name" value="CYTOCHROME_B561"/>
    <property type="match status" value="1"/>
</dbReference>
<evidence type="ECO:0000256" key="11">
    <source>
        <dbReference type="SAM" id="Phobius"/>
    </source>
</evidence>
<name>A0AAN7LMC6_TRANT</name>
<keyword evidence="4" id="KW-0349">Heme</keyword>
<gene>
    <name evidence="13" type="ORF">SAY86_020270</name>
</gene>
<evidence type="ECO:0000256" key="7">
    <source>
        <dbReference type="ARBA" id="ARBA00022982"/>
    </source>
</evidence>
<evidence type="ECO:0000256" key="10">
    <source>
        <dbReference type="ARBA" id="ARBA00023136"/>
    </source>
</evidence>
<keyword evidence="10 11" id="KW-0472">Membrane</keyword>
<evidence type="ECO:0000259" key="12">
    <source>
        <dbReference type="PROSITE" id="PS50939"/>
    </source>
</evidence>
<evidence type="ECO:0000256" key="2">
    <source>
        <dbReference type="ARBA" id="ARBA00004141"/>
    </source>
</evidence>
<keyword evidence="14" id="KW-1185">Reference proteome</keyword>
<feature type="domain" description="Cytochrome b561" evidence="12">
    <location>
        <begin position="1"/>
        <end position="195"/>
    </location>
</feature>
<evidence type="ECO:0000256" key="4">
    <source>
        <dbReference type="ARBA" id="ARBA00022617"/>
    </source>
</evidence>
<feature type="transmembrane region" description="Helical" evidence="11">
    <location>
        <begin position="168"/>
        <end position="188"/>
    </location>
</feature>
<evidence type="ECO:0000256" key="6">
    <source>
        <dbReference type="ARBA" id="ARBA00022723"/>
    </source>
</evidence>
<organism evidence="13 14">
    <name type="scientific">Trapa natans</name>
    <name type="common">Water chestnut</name>
    <dbReference type="NCBI Taxonomy" id="22666"/>
    <lineage>
        <taxon>Eukaryota</taxon>
        <taxon>Viridiplantae</taxon>
        <taxon>Streptophyta</taxon>
        <taxon>Embryophyta</taxon>
        <taxon>Tracheophyta</taxon>
        <taxon>Spermatophyta</taxon>
        <taxon>Magnoliopsida</taxon>
        <taxon>eudicotyledons</taxon>
        <taxon>Gunneridae</taxon>
        <taxon>Pentapetalae</taxon>
        <taxon>rosids</taxon>
        <taxon>malvids</taxon>
        <taxon>Myrtales</taxon>
        <taxon>Lythraceae</taxon>
        <taxon>Trapa</taxon>
    </lineage>
</organism>
<dbReference type="InterPro" id="IPR045150">
    <property type="entry name" value="CYB561D1/2"/>
</dbReference>
<keyword evidence="6" id="KW-0479">Metal-binding</keyword>
<reference evidence="13 14" key="1">
    <citation type="journal article" date="2023" name="Hortic Res">
        <title>Pangenome of water caltrop reveals structural variations and asymmetric subgenome divergence after allopolyploidization.</title>
        <authorList>
            <person name="Zhang X."/>
            <person name="Chen Y."/>
            <person name="Wang L."/>
            <person name="Yuan Y."/>
            <person name="Fang M."/>
            <person name="Shi L."/>
            <person name="Lu R."/>
            <person name="Comes H.P."/>
            <person name="Ma Y."/>
            <person name="Chen Y."/>
            <person name="Huang G."/>
            <person name="Zhou Y."/>
            <person name="Zheng Z."/>
            <person name="Qiu Y."/>
        </authorList>
    </citation>
    <scope>NUCLEOTIDE SEQUENCE [LARGE SCALE GENOMIC DNA]</scope>
    <source>
        <strain evidence="13">F231</strain>
    </source>
</reference>
<keyword evidence="9" id="KW-0408">Iron</keyword>
<feature type="transmembrane region" description="Helical" evidence="11">
    <location>
        <begin position="102"/>
        <end position="121"/>
    </location>
</feature>
<sequence>MSHSHRNFRVGGSSHKCVMQLINPKLEWDIALHGLLFWASMGFLMPVGIIFVKMSALDVNQARRKALFYVHAFLQGVSVVIATAGAILSLRSFENSFNNHHQRIGLVLYVAIWIQAIVGLLRPRTGAKRRTTWYLVHWILGTAISLLGVINIYSGIMAYRVKTSKGTWLWSILFTAQVSPIAFLYLFIDKWVHLQEQNIPPSSSSSGSDSRSELPVVASDSGLGGAVIVHGETQKQLMVLEPCSKRNALRNLFD</sequence>
<dbReference type="GO" id="GO:0140575">
    <property type="term" value="F:transmembrane monodehydroascorbate reductase activity"/>
    <property type="evidence" value="ECO:0007669"/>
    <property type="project" value="InterPro"/>
</dbReference>
<feature type="transmembrane region" description="Helical" evidence="11">
    <location>
        <begin position="66"/>
        <end position="90"/>
    </location>
</feature>
<keyword evidence="3" id="KW-0813">Transport</keyword>
<dbReference type="PANTHER" id="PTHR15422">
    <property type="entry name" value="OS05G0565100 PROTEIN"/>
    <property type="match status" value="1"/>
</dbReference>
<dbReference type="PANTHER" id="PTHR15422:SF24">
    <property type="entry name" value="DOMON RELATED DOMAIN-CONTAINING PROTEIN"/>
    <property type="match status" value="1"/>
</dbReference>
<dbReference type="InterPro" id="IPR006593">
    <property type="entry name" value="Cyt_b561/ferric_Rdtase_TM"/>
</dbReference>
<dbReference type="EMBL" id="JAXQNO010000011">
    <property type="protein sequence ID" value="KAK4788951.1"/>
    <property type="molecule type" value="Genomic_DNA"/>
</dbReference>
<evidence type="ECO:0000256" key="5">
    <source>
        <dbReference type="ARBA" id="ARBA00022692"/>
    </source>
</evidence>
<dbReference type="GO" id="GO:0020037">
    <property type="term" value="F:heme binding"/>
    <property type="evidence" value="ECO:0007669"/>
    <property type="project" value="TreeGrafter"/>
</dbReference>
<comment type="subcellular location">
    <subcellularLocation>
        <location evidence="2">Membrane</location>
        <topology evidence="2">Multi-pass membrane protein</topology>
    </subcellularLocation>
</comment>
<accession>A0AAN7LMC6</accession>
<feature type="transmembrane region" description="Helical" evidence="11">
    <location>
        <begin position="133"/>
        <end position="156"/>
    </location>
</feature>
<dbReference type="Gene3D" id="1.20.120.1770">
    <property type="match status" value="1"/>
</dbReference>
<proteinExistence type="predicted"/>
<evidence type="ECO:0000256" key="1">
    <source>
        <dbReference type="ARBA" id="ARBA00001970"/>
    </source>
</evidence>
<comment type="cofactor">
    <cofactor evidence="1">
        <name>heme b</name>
        <dbReference type="ChEBI" id="CHEBI:60344"/>
    </cofactor>
</comment>
<evidence type="ECO:0000313" key="14">
    <source>
        <dbReference type="Proteomes" id="UP001346149"/>
    </source>
</evidence>
<dbReference type="GO" id="GO:0016020">
    <property type="term" value="C:membrane"/>
    <property type="evidence" value="ECO:0007669"/>
    <property type="project" value="UniProtKB-SubCell"/>
</dbReference>
<keyword evidence="8 11" id="KW-1133">Transmembrane helix</keyword>
<evidence type="ECO:0000256" key="3">
    <source>
        <dbReference type="ARBA" id="ARBA00022448"/>
    </source>
</evidence>